<feature type="domain" description="N-acetyltransferase" evidence="1">
    <location>
        <begin position="8"/>
        <end position="149"/>
    </location>
</feature>
<dbReference type="CDD" id="cd04301">
    <property type="entry name" value="NAT_SF"/>
    <property type="match status" value="1"/>
</dbReference>
<evidence type="ECO:0000313" key="2">
    <source>
        <dbReference type="EMBL" id="SDG21099.1"/>
    </source>
</evidence>
<dbReference type="SUPFAM" id="SSF55729">
    <property type="entry name" value="Acyl-CoA N-acyltransferases (Nat)"/>
    <property type="match status" value="1"/>
</dbReference>
<keyword evidence="3" id="KW-1185">Reference proteome</keyword>
<accession>A0A1G7SF98</accession>
<name>A0A1G7SF98_9SPHI</name>
<reference evidence="3" key="1">
    <citation type="submission" date="2016-10" db="EMBL/GenBank/DDBJ databases">
        <authorList>
            <person name="Varghese N."/>
            <person name="Submissions S."/>
        </authorList>
    </citation>
    <scope>NUCLEOTIDE SEQUENCE [LARGE SCALE GENOMIC DNA]</scope>
    <source>
        <strain evidence="3">Gh-67</strain>
    </source>
</reference>
<dbReference type="AlphaFoldDB" id="A0A1G7SF98"/>
<dbReference type="GO" id="GO:0016747">
    <property type="term" value="F:acyltransferase activity, transferring groups other than amino-acyl groups"/>
    <property type="evidence" value="ECO:0007669"/>
    <property type="project" value="InterPro"/>
</dbReference>
<sequence length="149" mass="16856">MNYTQICKAFNDLTVTELYQLLKLRSEVFVVEQNCVFLDTDDKDYACHHLLLFDNDQELVAYARIVPAGKSYAEASIGRIVSSKKVRGTGVGKILTQAAIDQTKKIYGDVPIRIGAQYYAIKFYEQSGFKIDGEIYDEDGIDHIEMILS</sequence>
<dbReference type="InterPro" id="IPR000182">
    <property type="entry name" value="GNAT_dom"/>
</dbReference>
<dbReference type="RefSeq" id="WP_091163410.1">
    <property type="nucleotide sequence ID" value="NZ_CP071878.2"/>
</dbReference>
<organism evidence="2 3">
    <name type="scientific">Mucilaginibacter gossypii</name>
    <dbReference type="NCBI Taxonomy" id="551996"/>
    <lineage>
        <taxon>Bacteria</taxon>
        <taxon>Pseudomonadati</taxon>
        <taxon>Bacteroidota</taxon>
        <taxon>Sphingobacteriia</taxon>
        <taxon>Sphingobacteriales</taxon>
        <taxon>Sphingobacteriaceae</taxon>
        <taxon>Mucilaginibacter</taxon>
    </lineage>
</organism>
<dbReference type="InterPro" id="IPR016181">
    <property type="entry name" value="Acyl_CoA_acyltransferase"/>
</dbReference>
<evidence type="ECO:0000313" key="3">
    <source>
        <dbReference type="Proteomes" id="UP000199705"/>
    </source>
</evidence>
<dbReference type="Proteomes" id="UP000199705">
    <property type="component" value="Unassembled WGS sequence"/>
</dbReference>
<protein>
    <submittedName>
        <fullName evidence="2">ElaA protein</fullName>
    </submittedName>
</protein>
<dbReference type="EMBL" id="FNCG01000002">
    <property type="protein sequence ID" value="SDG21099.1"/>
    <property type="molecule type" value="Genomic_DNA"/>
</dbReference>
<evidence type="ECO:0000259" key="1">
    <source>
        <dbReference type="PROSITE" id="PS51186"/>
    </source>
</evidence>
<dbReference type="Pfam" id="PF13673">
    <property type="entry name" value="Acetyltransf_10"/>
    <property type="match status" value="1"/>
</dbReference>
<dbReference type="PROSITE" id="PS51186">
    <property type="entry name" value="GNAT"/>
    <property type="match status" value="1"/>
</dbReference>
<gene>
    <name evidence="2" type="ORF">SAMN05192573_102527</name>
</gene>
<dbReference type="Gene3D" id="3.40.630.30">
    <property type="match status" value="1"/>
</dbReference>
<proteinExistence type="predicted"/>